<protein>
    <recommendedName>
        <fullName evidence="4">F-box domain-containing protein</fullName>
    </recommendedName>
</protein>
<feature type="compositionally biased region" description="Polar residues" evidence="1">
    <location>
        <begin position="153"/>
        <end position="163"/>
    </location>
</feature>
<proteinExistence type="predicted"/>
<gene>
    <name evidence="2" type="ORF">B0H16DRAFT_1540169</name>
</gene>
<keyword evidence="3" id="KW-1185">Reference proteome</keyword>
<comment type="caution">
    <text evidence="2">The sequence shown here is derived from an EMBL/GenBank/DDBJ whole genome shotgun (WGS) entry which is preliminary data.</text>
</comment>
<evidence type="ECO:0000313" key="2">
    <source>
        <dbReference type="EMBL" id="KAJ7755933.1"/>
    </source>
</evidence>
<evidence type="ECO:0000313" key="3">
    <source>
        <dbReference type="Proteomes" id="UP001215598"/>
    </source>
</evidence>
<sequence length="163" mass="18408">ALERDRTTVAAELYSKATFPVLTLPLEITMAIFTSCLPTIEELHENNFRRRDDSATPPTLTAPNILVECCRAWRDIAFATPSLWTTLALCLKDNDFFRYPDHGFEFHSLPAASGGCPREYRPQSGCRGRFKRPRHVWLSGCTTSQPPPKSAQPRDNLQPCNPM</sequence>
<accession>A0AAD7J4H8</accession>
<dbReference type="EMBL" id="JARKIB010000048">
    <property type="protein sequence ID" value="KAJ7755933.1"/>
    <property type="molecule type" value="Genomic_DNA"/>
</dbReference>
<reference evidence="2" key="1">
    <citation type="submission" date="2023-03" db="EMBL/GenBank/DDBJ databases">
        <title>Massive genome expansion in bonnet fungi (Mycena s.s.) driven by repeated elements and novel gene families across ecological guilds.</title>
        <authorList>
            <consortium name="Lawrence Berkeley National Laboratory"/>
            <person name="Harder C.B."/>
            <person name="Miyauchi S."/>
            <person name="Viragh M."/>
            <person name="Kuo A."/>
            <person name="Thoen E."/>
            <person name="Andreopoulos B."/>
            <person name="Lu D."/>
            <person name="Skrede I."/>
            <person name="Drula E."/>
            <person name="Henrissat B."/>
            <person name="Morin E."/>
            <person name="Kohler A."/>
            <person name="Barry K."/>
            <person name="LaButti K."/>
            <person name="Morin E."/>
            <person name="Salamov A."/>
            <person name="Lipzen A."/>
            <person name="Mereny Z."/>
            <person name="Hegedus B."/>
            <person name="Baldrian P."/>
            <person name="Stursova M."/>
            <person name="Weitz H."/>
            <person name="Taylor A."/>
            <person name="Grigoriev I.V."/>
            <person name="Nagy L.G."/>
            <person name="Martin F."/>
            <person name="Kauserud H."/>
        </authorList>
    </citation>
    <scope>NUCLEOTIDE SEQUENCE</scope>
    <source>
        <strain evidence="2">CBHHK182m</strain>
    </source>
</reference>
<feature type="region of interest" description="Disordered" evidence="1">
    <location>
        <begin position="140"/>
        <end position="163"/>
    </location>
</feature>
<evidence type="ECO:0000256" key="1">
    <source>
        <dbReference type="SAM" id="MobiDB-lite"/>
    </source>
</evidence>
<evidence type="ECO:0008006" key="4">
    <source>
        <dbReference type="Google" id="ProtNLM"/>
    </source>
</evidence>
<organism evidence="2 3">
    <name type="scientific">Mycena metata</name>
    <dbReference type="NCBI Taxonomy" id="1033252"/>
    <lineage>
        <taxon>Eukaryota</taxon>
        <taxon>Fungi</taxon>
        <taxon>Dikarya</taxon>
        <taxon>Basidiomycota</taxon>
        <taxon>Agaricomycotina</taxon>
        <taxon>Agaricomycetes</taxon>
        <taxon>Agaricomycetidae</taxon>
        <taxon>Agaricales</taxon>
        <taxon>Marasmiineae</taxon>
        <taxon>Mycenaceae</taxon>
        <taxon>Mycena</taxon>
    </lineage>
</organism>
<name>A0AAD7J4H8_9AGAR</name>
<feature type="non-terminal residue" evidence="2">
    <location>
        <position position="1"/>
    </location>
</feature>
<dbReference type="Proteomes" id="UP001215598">
    <property type="component" value="Unassembled WGS sequence"/>
</dbReference>
<dbReference type="AlphaFoldDB" id="A0AAD7J4H8"/>